<dbReference type="Proteomes" id="UP000073601">
    <property type="component" value="Unassembled WGS sequence"/>
</dbReference>
<dbReference type="Pfam" id="PF02108">
    <property type="entry name" value="FliH"/>
    <property type="match status" value="1"/>
</dbReference>
<dbReference type="GO" id="GO:0044781">
    <property type="term" value="P:bacterial-type flagellum organization"/>
    <property type="evidence" value="ECO:0007669"/>
    <property type="project" value="UniProtKB-KW"/>
</dbReference>
<evidence type="ECO:0000256" key="3">
    <source>
        <dbReference type="ARBA" id="ARBA00016507"/>
    </source>
</evidence>
<organism evidence="10 11">
    <name type="scientific">Grimontia marina</name>
    <dbReference type="NCBI Taxonomy" id="646534"/>
    <lineage>
        <taxon>Bacteria</taxon>
        <taxon>Pseudomonadati</taxon>
        <taxon>Pseudomonadota</taxon>
        <taxon>Gammaproteobacteria</taxon>
        <taxon>Vibrionales</taxon>
        <taxon>Vibrionaceae</taxon>
        <taxon>Grimontia</taxon>
    </lineage>
</organism>
<keyword evidence="10" id="KW-0969">Cilium</keyword>
<dbReference type="AlphaFoldDB" id="A0A128ER85"/>
<dbReference type="RefSeq" id="WP_062704587.1">
    <property type="nucleotide sequence ID" value="NZ_CAWRCI010000001.1"/>
</dbReference>
<keyword evidence="6" id="KW-0653">Protein transport</keyword>
<dbReference type="PANTHER" id="PTHR34982:SF1">
    <property type="entry name" value="FLAGELLAR ASSEMBLY PROTEIN FLIH"/>
    <property type="match status" value="1"/>
</dbReference>
<evidence type="ECO:0000256" key="5">
    <source>
        <dbReference type="ARBA" id="ARBA00022795"/>
    </source>
</evidence>
<dbReference type="EMBL" id="FIZY01000001">
    <property type="protein sequence ID" value="CZF77168.1"/>
    <property type="molecule type" value="Genomic_DNA"/>
</dbReference>
<feature type="region of interest" description="Disordered" evidence="8">
    <location>
        <begin position="21"/>
        <end position="57"/>
    </location>
</feature>
<evidence type="ECO:0000256" key="1">
    <source>
        <dbReference type="ARBA" id="ARBA00003041"/>
    </source>
</evidence>
<keyword evidence="7" id="KW-1006">Bacterial flagellum protein export</keyword>
<evidence type="ECO:0000256" key="4">
    <source>
        <dbReference type="ARBA" id="ARBA00022448"/>
    </source>
</evidence>
<keyword evidence="10" id="KW-0282">Flagellum</keyword>
<dbReference type="InterPro" id="IPR051472">
    <property type="entry name" value="T3SS_Stator/FliH"/>
</dbReference>
<feature type="domain" description="Flagellar assembly protein FliH/Type III secretion system HrpE" evidence="9">
    <location>
        <begin position="128"/>
        <end position="253"/>
    </location>
</feature>
<sequence>MSLERRRGYIRANEQPEGVLERWDIPNYDPSNAPPRDTAMNYDPGWEPAELAEEDQEPELDLSMLTAESLEQIRQSAVEEGMAEGREAGFTEGKEAGFGEGKTEGFEAGKEEGYQQAMDDGQQLIENRCHHLDAILTKLAFPLEQVDHQVQNQVVELVLHLSKAVIQTEVQTNPQVILNTLREAVNALPMNGRQITIYLHPEDLDVVTTAHRVESLRDREWRLIAEPAINRGDIQVACGDSVVDYRMEDRIREMLTRFAGQNMPKEPEPSADGLGADVLQGADKLVTGDIPEQGEDVTVAQQEQDLNPANSGDEPVLDMEPTSEEIHDAEVLAGDDDGQPV</sequence>
<keyword evidence="10" id="KW-0966">Cell projection</keyword>
<name>A0A128ER85_9GAMM</name>
<keyword evidence="5" id="KW-1005">Bacterial flagellum biogenesis</keyword>
<dbReference type="GO" id="GO:0015031">
    <property type="term" value="P:protein transport"/>
    <property type="evidence" value="ECO:0007669"/>
    <property type="project" value="UniProtKB-KW"/>
</dbReference>
<evidence type="ECO:0000259" key="9">
    <source>
        <dbReference type="Pfam" id="PF02108"/>
    </source>
</evidence>
<evidence type="ECO:0000313" key="10">
    <source>
        <dbReference type="EMBL" id="CZF77168.1"/>
    </source>
</evidence>
<evidence type="ECO:0000256" key="2">
    <source>
        <dbReference type="ARBA" id="ARBA00006602"/>
    </source>
</evidence>
<keyword evidence="4" id="KW-0813">Transport</keyword>
<evidence type="ECO:0000256" key="6">
    <source>
        <dbReference type="ARBA" id="ARBA00022927"/>
    </source>
</evidence>
<gene>
    <name evidence="10" type="ORF">GMA8713_00049</name>
</gene>
<dbReference type="NCBIfam" id="NF004270">
    <property type="entry name" value="PRK05687.2-1"/>
    <property type="match status" value="1"/>
</dbReference>
<protein>
    <recommendedName>
        <fullName evidence="3">Flagellar assembly protein FliH</fullName>
    </recommendedName>
</protein>
<dbReference type="PANTHER" id="PTHR34982">
    <property type="entry name" value="YOP PROTEINS TRANSLOCATION PROTEIN L"/>
    <property type="match status" value="1"/>
</dbReference>
<dbReference type="OrthoDB" id="8480773at2"/>
<reference evidence="11" key="1">
    <citation type="submission" date="2016-02" db="EMBL/GenBank/DDBJ databases">
        <authorList>
            <person name="Rodrigo-Torres Lidia"/>
            <person name="Arahal R.David."/>
        </authorList>
    </citation>
    <scope>NUCLEOTIDE SEQUENCE [LARGE SCALE GENOMIC DNA]</scope>
    <source>
        <strain evidence="11">CECT 8713</strain>
    </source>
</reference>
<proteinExistence type="inferred from homology"/>
<keyword evidence="11" id="KW-1185">Reference proteome</keyword>
<feature type="region of interest" description="Disordered" evidence="8">
    <location>
        <begin position="302"/>
        <end position="341"/>
    </location>
</feature>
<evidence type="ECO:0000256" key="7">
    <source>
        <dbReference type="ARBA" id="ARBA00023225"/>
    </source>
</evidence>
<comment type="similarity">
    <text evidence="2">Belongs to the FliH family.</text>
</comment>
<dbReference type="InterPro" id="IPR018035">
    <property type="entry name" value="Flagellar_FliH/T3SS_HrpE"/>
</dbReference>
<accession>A0A128ER85</accession>
<evidence type="ECO:0000256" key="8">
    <source>
        <dbReference type="SAM" id="MobiDB-lite"/>
    </source>
</evidence>
<evidence type="ECO:0000313" key="11">
    <source>
        <dbReference type="Proteomes" id="UP000073601"/>
    </source>
</evidence>
<dbReference type="GO" id="GO:0005829">
    <property type="term" value="C:cytosol"/>
    <property type="evidence" value="ECO:0007669"/>
    <property type="project" value="TreeGrafter"/>
</dbReference>
<comment type="function">
    <text evidence="1">Needed for flagellar regrowth and assembly.</text>
</comment>